<dbReference type="InterPro" id="IPR027417">
    <property type="entry name" value="P-loop_NTPase"/>
</dbReference>
<dbReference type="PROSITE" id="PS00039">
    <property type="entry name" value="DEAD_ATP_HELICASE"/>
    <property type="match status" value="1"/>
</dbReference>
<evidence type="ECO:0000256" key="1">
    <source>
        <dbReference type="ARBA" id="ARBA00022741"/>
    </source>
</evidence>
<keyword evidence="2 7" id="KW-0378">Hydrolase</keyword>
<feature type="region of interest" description="Disordered" evidence="8">
    <location>
        <begin position="380"/>
        <end position="504"/>
    </location>
</feature>
<name>H9UJT5_SPIAZ</name>
<dbReference type="InterPro" id="IPR050079">
    <property type="entry name" value="DEAD_box_RNA_helicase"/>
</dbReference>
<evidence type="ECO:0000256" key="7">
    <source>
        <dbReference type="RuleBase" id="RU000492"/>
    </source>
</evidence>
<dbReference type="InterPro" id="IPR044742">
    <property type="entry name" value="DEAD/DEAH_RhlB"/>
</dbReference>
<evidence type="ECO:0000256" key="4">
    <source>
        <dbReference type="ARBA" id="ARBA00022840"/>
    </source>
</evidence>
<dbReference type="PATRIC" id="fig|889378.3.peg.1707"/>
<feature type="domain" description="DEAD-box RNA helicase Q" evidence="11">
    <location>
        <begin position="1"/>
        <end position="29"/>
    </location>
</feature>
<dbReference type="InterPro" id="IPR014014">
    <property type="entry name" value="RNA_helicase_DEAD_Q_motif"/>
</dbReference>
<dbReference type="Proteomes" id="UP000007383">
    <property type="component" value="Chromosome"/>
</dbReference>
<feature type="compositionally biased region" description="Basic and acidic residues" evidence="8">
    <location>
        <begin position="408"/>
        <end position="430"/>
    </location>
</feature>
<dbReference type="PROSITE" id="PS51194">
    <property type="entry name" value="HELICASE_CTER"/>
    <property type="match status" value="1"/>
</dbReference>
<dbReference type="InterPro" id="IPR000629">
    <property type="entry name" value="RNA-helicase_DEAD-box_CS"/>
</dbReference>
<dbReference type="Pfam" id="PF00271">
    <property type="entry name" value="Helicase_C"/>
    <property type="match status" value="1"/>
</dbReference>
<evidence type="ECO:0000256" key="3">
    <source>
        <dbReference type="ARBA" id="ARBA00022806"/>
    </source>
</evidence>
<dbReference type="AlphaFoldDB" id="H9UJT5"/>
<dbReference type="SUPFAM" id="SSF52540">
    <property type="entry name" value="P-loop containing nucleoside triphosphate hydrolases"/>
    <property type="match status" value="1"/>
</dbReference>
<dbReference type="CDD" id="cd18787">
    <property type="entry name" value="SF2_C_DEAD"/>
    <property type="match status" value="1"/>
</dbReference>
<reference evidence="13" key="1">
    <citation type="journal article" date="2013" name="Stand. Genomic Sci.">
        <title>Complete genome sequence of the halophilic bacterium Spirochaeta africana type strain (Z-7692(T)) from the alkaline Lake Magadi in the East African Rift.</title>
        <authorList>
            <person name="Liolos K."/>
            <person name="Abt B."/>
            <person name="Scheuner C."/>
            <person name="Teshima H."/>
            <person name="Held B."/>
            <person name="Lapidus A."/>
            <person name="Nolan M."/>
            <person name="Lucas S."/>
            <person name="Deshpande S."/>
            <person name="Cheng J.F."/>
            <person name="Tapia R."/>
            <person name="Goodwin L.A."/>
            <person name="Pitluck S."/>
            <person name="Pagani I."/>
            <person name="Ivanova N."/>
            <person name="Mavromatis K."/>
            <person name="Mikhailova N."/>
            <person name="Huntemann M."/>
            <person name="Pati A."/>
            <person name="Chen A."/>
            <person name="Palaniappan K."/>
            <person name="Land M."/>
            <person name="Rohde M."/>
            <person name="Tindall B.J."/>
            <person name="Detter J.C."/>
            <person name="Goker M."/>
            <person name="Bristow J."/>
            <person name="Eisen J.A."/>
            <person name="Markowitz V."/>
            <person name="Hugenholtz P."/>
            <person name="Woyke T."/>
            <person name="Klenk H.P."/>
            <person name="Kyrpides N.C."/>
        </authorList>
    </citation>
    <scope>NUCLEOTIDE SEQUENCE</scope>
    <source>
        <strain evidence="13">ATCC 700263 / DSM 8902 / Z-7692</strain>
    </source>
</reference>
<evidence type="ECO:0000313" key="12">
    <source>
        <dbReference type="EMBL" id="AFG37778.1"/>
    </source>
</evidence>
<accession>H9UJT5</accession>
<dbReference type="Gene3D" id="3.40.50.300">
    <property type="entry name" value="P-loop containing nucleotide triphosphate hydrolases"/>
    <property type="match status" value="2"/>
</dbReference>
<dbReference type="SMART" id="SM00490">
    <property type="entry name" value="HELICc"/>
    <property type="match status" value="1"/>
</dbReference>
<sequence>MLFTELDLHEEVLSGIETAGFEECTEVQERAIPPAMQGRDLKVQSQTGSGKTAAFLLPVFHRYVTGQIVPEHKTLVIAPTRELADQIYQEAKLLGSSTRLRFAVCYGGVGYHKQEKELNDDPQVIIGTPGRLMDHAKSGRIKFEQFGVLIIDEADRMFDMGFYPDVRWMVSRMPGTDVRQTMLFSATLSVKVMNLAWEYMREPVEITVAAEQITVETIKQAVYHVSKKEKIPFLFGLLEREKPKSCIIFTNTKRGAEEVSRRLSRKGYTSEFIMGDLPQSKRSAIIKRVKRGDLPVLVATDVAARGLHVDDLEMVINFDVPEDPENYVHRIGRTARAGKSGRAFMLACERFVLGLPAIEDYIKQKIPVEPVSEDMLIADSGHSGQERDSRRGGARSSDSRGGGRARRDHGERRGGTGRNARDSRPPEVSRSENGARAGEQSAAKPAAGASRKPAAVGTDKQGRVKDTARAQKPAGSKPDSRGDRGRKRREPPKAAAAPTAASSEAERLAYYRSKYGEDFVLKEKVSGDEIASVGKKRSSRKGVRTLLDRLLGR</sequence>
<dbReference type="PANTHER" id="PTHR47959:SF10">
    <property type="entry name" value="ATP-DEPENDENT RNA HELICASE RHLB"/>
    <property type="match status" value="1"/>
</dbReference>
<evidence type="ECO:0000259" key="10">
    <source>
        <dbReference type="PROSITE" id="PS51194"/>
    </source>
</evidence>
<keyword evidence="13" id="KW-1185">Reference proteome</keyword>
<dbReference type="STRING" id="889378.Spiaf_1721"/>
<dbReference type="GO" id="GO:0005829">
    <property type="term" value="C:cytosol"/>
    <property type="evidence" value="ECO:0007669"/>
    <property type="project" value="TreeGrafter"/>
</dbReference>
<dbReference type="KEGG" id="sfc:Spiaf_1721"/>
<gene>
    <name evidence="12" type="ordered locus">Spiaf_1721</name>
</gene>
<dbReference type="InterPro" id="IPR001650">
    <property type="entry name" value="Helicase_C-like"/>
</dbReference>
<feature type="domain" description="Helicase ATP-binding" evidence="9">
    <location>
        <begin position="32"/>
        <end position="206"/>
    </location>
</feature>
<evidence type="ECO:0000256" key="5">
    <source>
        <dbReference type="ARBA" id="ARBA00038437"/>
    </source>
</evidence>
<feature type="short sequence motif" description="Q motif" evidence="6">
    <location>
        <begin position="1"/>
        <end position="29"/>
    </location>
</feature>
<feature type="compositionally biased region" description="Low complexity" evidence="8">
    <location>
        <begin position="493"/>
        <end position="503"/>
    </location>
</feature>
<dbReference type="PANTHER" id="PTHR47959">
    <property type="entry name" value="ATP-DEPENDENT RNA HELICASE RHLE-RELATED"/>
    <property type="match status" value="1"/>
</dbReference>
<dbReference type="GO" id="GO:0003724">
    <property type="term" value="F:RNA helicase activity"/>
    <property type="evidence" value="ECO:0007669"/>
    <property type="project" value="InterPro"/>
</dbReference>
<protein>
    <submittedName>
        <fullName evidence="12">DNA/RNA helicase, superfamily II</fullName>
    </submittedName>
</protein>
<dbReference type="CDD" id="cd00268">
    <property type="entry name" value="DEADc"/>
    <property type="match status" value="1"/>
</dbReference>
<organism evidence="12 13">
    <name type="scientific">Spirochaeta africana (strain ATCC 700263 / DSM 8902 / Z-7692)</name>
    <dbReference type="NCBI Taxonomy" id="889378"/>
    <lineage>
        <taxon>Bacteria</taxon>
        <taxon>Pseudomonadati</taxon>
        <taxon>Spirochaetota</taxon>
        <taxon>Spirochaetia</taxon>
        <taxon>Spirochaetales</taxon>
        <taxon>Spirochaetaceae</taxon>
        <taxon>Spirochaeta</taxon>
    </lineage>
</organism>
<dbReference type="GO" id="GO:0005524">
    <property type="term" value="F:ATP binding"/>
    <property type="evidence" value="ECO:0007669"/>
    <property type="project" value="UniProtKB-KW"/>
</dbReference>
<feature type="domain" description="Helicase C-terminal" evidence="10">
    <location>
        <begin position="217"/>
        <end position="377"/>
    </location>
</feature>
<evidence type="ECO:0000256" key="8">
    <source>
        <dbReference type="SAM" id="MobiDB-lite"/>
    </source>
</evidence>
<dbReference type="SMART" id="SM00487">
    <property type="entry name" value="DEXDc"/>
    <property type="match status" value="1"/>
</dbReference>
<proteinExistence type="inferred from homology"/>
<comment type="similarity">
    <text evidence="5 7">Belongs to the DEAD box helicase family.</text>
</comment>
<dbReference type="GO" id="GO:0003676">
    <property type="term" value="F:nucleic acid binding"/>
    <property type="evidence" value="ECO:0007669"/>
    <property type="project" value="InterPro"/>
</dbReference>
<dbReference type="HOGENOM" id="CLU_003041_28_4_12"/>
<evidence type="ECO:0000256" key="6">
    <source>
        <dbReference type="PROSITE-ProRule" id="PRU00552"/>
    </source>
</evidence>
<keyword evidence="4 7" id="KW-0067">ATP-binding</keyword>
<keyword evidence="1 7" id="KW-0547">Nucleotide-binding</keyword>
<evidence type="ECO:0000259" key="11">
    <source>
        <dbReference type="PROSITE" id="PS51195"/>
    </source>
</evidence>
<dbReference type="Pfam" id="PF00270">
    <property type="entry name" value="DEAD"/>
    <property type="match status" value="1"/>
</dbReference>
<dbReference type="eggNOG" id="COG0513">
    <property type="taxonomic scope" value="Bacteria"/>
</dbReference>
<evidence type="ECO:0000256" key="2">
    <source>
        <dbReference type="ARBA" id="ARBA00022801"/>
    </source>
</evidence>
<dbReference type="EMBL" id="CP003282">
    <property type="protein sequence ID" value="AFG37778.1"/>
    <property type="molecule type" value="Genomic_DNA"/>
</dbReference>
<dbReference type="InterPro" id="IPR011545">
    <property type="entry name" value="DEAD/DEAH_box_helicase_dom"/>
</dbReference>
<dbReference type="PROSITE" id="PS51192">
    <property type="entry name" value="HELICASE_ATP_BIND_1"/>
    <property type="match status" value="1"/>
</dbReference>
<dbReference type="InterPro" id="IPR014001">
    <property type="entry name" value="Helicase_ATP-bd"/>
</dbReference>
<keyword evidence="3 7" id="KW-0347">Helicase</keyword>
<dbReference type="PROSITE" id="PS51195">
    <property type="entry name" value="Q_MOTIF"/>
    <property type="match status" value="1"/>
</dbReference>
<dbReference type="RefSeq" id="WP_014455761.1">
    <property type="nucleotide sequence ID" value="NC_017098.1"/>
</dbReference>
<feature type="compositionally biased region" description="Basic and acidic residues" evidence="8">
    <location>
        <begin position="460"/>
        <end position="469"/>
    </location>
</feature>
<dbReference type="GO" id="GO:0016787">
    <property type="term" value="F:hydrolase activity"/>
    <property type="evidence" value="ECO:0007669"/>
    <property type="project" value="UniProtKB-KW"/>
</dbReference>
<evidence type="ECO:0000313" key="13">
    <source>
        <dbReference type="Proteomes" id="UP000007383"/>
    </source>
</evidence>
<evidence type="ECO:0000259" key="9">
    <source>
        <dbReference type="PROSITE" id="PS51192"/>
    </source>
</evidence>